<dbReference type="Gene3D" id="3.30.200.20">
    <property type="entry name" value="Phosphorylase Kinase, domain 1"/>
    <property type="match status" value="1"/>
</dbReference>
<dbReference type="Pfam" id="PF00069">
    <property type="entry name" value="Pkinase"/>
    <property type="match status" value="1"/>
</dbReference>
<keyword evidence="3" id="KW-0808">Transferase</keyword>
<evidence type="ECO:0000256" key="1">
    <source>
        <dbReference type="ARBA" id="ARBA00012513"/>
    </source>
</evidence>
<dbReference type="PROSITE" id="PS50011">
    <property type="entry name" value="PROTEIN_KINASE_DOM"/>
    <property type="match status" value="1"/>
</dbReference>
<evidence type="ECO:0000256" key="8">
    <source>
        <dbReference type="SAM" id="MobiDB-lite"/>
    </source>
</evidence>
<dbReference type="AlphaFoldDB" id="A0A8J3Y4Z5"/>
<sequence length="623" mass="66060">MADRDDLVAGRYRLREPVGSGGMGRVWLARDEMLDRDVAVKEFVPPSWMTEEDRDKLRLRTLREARTASRVHHPHVVQIYDVVHADGLPWIVMEYVPSRSLHQLIREDGPVDPPVAARIGLYVLDALTAAHRAGVLHRDVKPHNVLIGDGGRVVLTDFGLATFVDDGGVTGPGLIVGSPQFVSPERARDGASTVEADLWSLGATLYAAVEGRSPYARETSMATLLALATEAPDPPKRAGALRPVLAGLLRHDPAKRLKPDDIAAQLRRVLGGVPAPGARPEPAGDRAAGRVPRQRGRAAVRAVAPIAHETPEPAAELPAGPNHGTLNGTAVAPPMTPPAQAPANGGDPAKNGAATGGGAPRTPGVQPDDEPAPSWPSGPQRTQEPARGRRSVFGLALVVLLVVAAGAAGVLGSRYWRDGDAGAAAPTPAASPGDLVPPVSAAPIEAFSPRVCDAPATGDLPRTPAANAVRTAPNGYRMLPNWSFHTTAEFGVAVPDGWSYRKVGTTWCFKDPDGVRLLTVDPARNAGADPITACVAEERRLTGAGLLPAYRKVEMRPVAYYGKAADWEYTYADAQGTQLHAGVRWFSAGDRAYAVGWVTREFDWTTNRAYLLLVRSSFAPGSA</sequence>
<dbReference type="InterPro" id="IPR017441">
    <property type="entry name" value="Protein_kinase_ATP_BS"/>
</dbReference>
<dbReference type="GO" id="GO:0005524">
    <property type="term" value="F:ATP binding"/>
    <property type="evidence" value="ECO:0007669"/>
    <property type="project" value="UniProtKB-UniRule"/>
</dbReference>
<keyword evidence="9" id="KW-0812">Transmembrane</keyword>
<reference evidence="11" key="1">
    <citation type="submission" date="2021-01" db="EMBL/GenBank/DDBJ databases">
        <title>Whole genome shotgun sequence of Spirilliplanes yamanashiensis NBRC 15828.</title>
        <authorList>
            <person name="Komaki H."/>
            <person name="Tamura T."/>
        </authorList>
    </citation>
    <scope>NUCLEOTIDE SEQUENCE</scope>
    <source>
        <strain evidence="11">NBRC 15828</strain>
    </source>
</reference>
<evidence type="ECO:0000256" key="5">
    <source>
        <dbReference type="ARBA" id="ARBA00022777"/>
    </source>
</evidence>
<proteinExistence type="predicted"/>
<evidence type="ECO:0000313" key="12">
    <source>
        <dbReference type="Proteomes" id="UP000652013"/>
    </source>
</evidence>
<comment type="caution">
    <text evidence="11">The sequence shown here is derived from an EMBL/GenBank/DDBJ whole genome shotgun (WGS) entry which is preliminary data.</text>
</comment>
<dbReference type="EC" id="2.7.11.1" evidence="1"/>
<evidence type="ECO:0000259" key="10">
    <source>
        <dbReference type="PROSITE" id="PS50011"/>
    </source>
</evidence>
<dbReference type="Proteomes" id="UP000652013">
    <property type="component" value="Unassembled WGS sequence"/>
</dbReference>
<evidence type="ECO:0000256" key="7">
    <source>
        <dbReference type="PROSITE-ProRule" id="PRU10141"/>
    </source>
</evidence>
<feature type="transmembrane region" description="Helical" evidence="9">
    <location>
        <begin position="392"/>
        <end position="411"/>
    </location>
</feature>
<dbReference type="Gene3D" id="1.10.510.10">
    <property type="entry name" value="Transferase(Phosphotransferase) domain 1"/>
    <property type="match status" value="1"/>
</dbReference>
<dbReference type="EMBL" id="BOOY01000005">
    <property type="protein sequence ID" value="GIJ01582.1"/>
    <property type="molecule type" value="Genomic_DNA"/>
</dbReference>
<dbReference type="RefSeq" id="WP_203936905.1">
    <property type="nucleotide sequence ID" value="NZ_BAAAGJ010000005.1"/>
</dbReference>
<accession>A0A8J3Y4Z5</accession>
<dbReference type="InterPro" id="IPR000719">
    <property type="entry name" value="Prot_kinase_dom"/>
</dbReference>
<evidence type="ECO:0000313" key="11">
    <source>
        <dbReference type="EMBL" id="GIJ01582.1"/>
    </source>
</evidence>
<evidence type="ECO:0000256" key="2">
    <source>
        <dbReference type="ARBA" id="ARBA00022527"/>
    </source>
</evidence>
<dbReference type="InterPro" id="IPR011009">
    <property type="entry name" value="Kinase-like_dom_sf"/>
</dbReference>
<evidence type="ECO:0000256" key="6">
    <source>
        <dbReference type="ARBA" id="ARBA00022840"/>
    </source>
</evidence>
<protein>
    <recommendedName>
        <fullName evidence="1">non-specific serine/threonine protein kinase</fullName>
        <ecNumber evidence="1">2.7.11.1</ecNumber>
    </recommendedName>
</protein>
<dbReference type="CDD" id="cd14014">
    <property type="entry name" value="STKc_PknB_like"/>
    <property type="match status" value="1"/>
</dbReference>
<evidence type="ECO:0000256" key="3">
    <source>
        <dbReference type="ARBA" id="ARBA00022679"/>
    </source>
</evidence>
<keyword evidence="9" id="KW-0472">Membrane</keyword>
<organism evidence="11 12">
    <name type="scientific">Spirilliplanes yamanashiensis</name>
    <dbReference type="NCBI Taxonomy" id="42233"/>
    <lineage>
        <taxon>Bacteria</taxon>
        <taxon>Bacillati</taxon>
        <taxon>Actinomycetota</taxon>
        <taxon>Actinomycetes</taxon>
        <taxon>Micromonosporales</taxon>
        <taxon>Micromonosporaceae</taxon>
        <taxon>Spirilliplanes</taxon>
    </lineage>
</organism>
<dbReference type="PROSITE" id="PS00107">
    <property type="entry name" value="PROTEIN_KINASE_ATP"/>
    <property type="match status" value="1"/>
</dbReference>
<dbReference type="PROSITE" id="PS00108">
    <property type="entry name" value="PROTEIN_KINASE_ST"/>
    <property type="match status" value="1"/>
</dbReference>
<keyword evidence="6 7" id="KW-0067">ATP-binding</keyword>
<feature type="region of interest" description="Disordered" evidence="8">
    <location>
        <begin position="272"/>
        <end position="387"/>
    </location>
</feature>
<dbReference type="SUPFAM" id="SSF56112">
    <property type="entry name" value="Protein kinase-like (PK-like)"/>
    <property type="match status" value="1"/>
</dbReference>
<name>A0A8J3Y4Z5_9ACTN</name>
<keyword evidence="4 7" id="KW-0547">Nucleotide-binding</keyword>
<dbReference type="SMART" id="SM00220">
    <property type="entry name" value="S_TKc"/>
    <property type="match status" value="1"/>
</dbReference>
<dbReference type="InterPro" id="IPR008271">
    <property type="entry name" value="Ser/Thr_kinase_AS"/>
</dbReference>
<evidence type="ECO:0000256" key="9">
    <source>
        <dbReference type="SAM" id="Phobius"/>
    </source>
</evidence>
<feature type="domain" description="Protein kinase" evidence="10">
    <location>
        <begin position="12"/>
        <end position="270"/>
    </location>
</feature>
<keyword evidence="12" id="KW-1185">Reference proteome</keyword>
<keyword evidence="9" id="KW-1133">Transmembrane helix</keyword>
<feature type="binding site" evidence="7">
    <location>
        <position position="41"/>
    </location>
    <ligand>
        <name>ATP</name>
        <dbReference type="ChEBI" id="CHEBI:30616"/>
    </ligand>
</feature>
<dbReference type="PANTHER" id="PTHR43289">
    <property type="entry name" value="MITOGEN-ACTIVATED PROTEIN KINASE KINASE KINASE 20-RELATED"/>
    <property type="match status" value="1"/>
</dbReference>
<dbReference type="PANTHER" id="PTHR43289:SF6">
    <property type="entry name" value="SERINE_THREONINE-PROTEIN KINASE NEKL-3"/>
    <property type="match status" value="1"/>
</dbReference>
<dbReference type="GO" id="GO:0004674">
    <property type="term" value="F:protein serine/threonine kinase activity"/>
    <property type="evidence" value="ECO:0007669"/>
    <property type="project" value="UniProtKB-KW"/>
</dbReference>
<keyword evidence="5 11" id="KW-0418">Kinase</keyword>
<evidence type="ECO:0000256" key="4">
    <source>
        <dbReference type="ARBA" id="ARBA00022741"/>
    </source>
</evidence>
<gene>
    <name evidence="11" type="ORF">Sya03_09340</name>
</gene>
<keyword evidence="2 11" id="KW-0723">Serine/threonine-protein kinase</keyword>